<dbReference type="Gene3D" id="1.10.490.10">
    <property type="entry name" value="Globins"/>
    <property type="match status" value="1"/>
</dbReference>
<dbReference type="PROSITE" id="PS01213">
    <property type="entry name" value="GLOBIN_FAM_2"/>
    <property type="match status" value="1"/>
</dbReference>
<dbReference type="PANTHER" id="PTHR47366">
    <property type="entry name" value="TWO-ON-TWO HEMOGLOBIN-3"/>
    <property type="match status" value="1"/>
</dbReference>
<evidence type="ECO:0000313" key="7">
    <source>
        <dbReference type="EMBL" id="OFA07793.1"/>
    </source>
</evidence>
<comment type="similarity">
    <text evidence="6">Belongs to the truncated hemoglobin family. Group II subfamily.</text>
</comment>
<organism evidence="7 8">
    <name type="scientific">Duganella phyllosphaerae</name>
    <dbReference type="NCBI Taxonomy" id="762836"/>
    <lineage>
        <taxon>Bacteria</taxon>
        <taxon>Pseudomonadati</taxon>
        <taxon>Pseudomonadota</taxon>
        <taxon>Betaproteobacteria</taxon>
        <taxon>Burkholderiales</taxon>
        <taxon>Oxalobacteraceae</taxon>
        <taxon>Telluria group</taxon>
        <taxon>Duganella</taxon>
    </lineage>
</organism>
<evidence type="ECO:0000256" key="5">
    <source>
        <dbReference type="ARBA" id="ARBA00023004"/>
    </source>
</evidence>
<evidence type="ECO:0000256" key="6">
    <source>
        <dbReference type="ARBA" id="ARBA00034496"/>
    </source>
</evidence>
<dbReference type="EMBL" id="LROM01000056">
    <property type="protein sequence ID" value="OFA07793.1"/>
    <property type="molecule type" value="Genomic_DNA"/>
</dbReference>
<dbReference type="InterPro" id="IPR009050">
    <property type="entry name" value="Globin-like_sf"/>
</dbReference>
<accession>A0A1E7X561</accession>
<evidence type="ECO:0000256" key="4">
    <source>
        <dbReference type="ARBA" id="ARBA00022723"/>
    </source>
</evidence>
<dbReference type="GO" id="GO:0019825">
    <property type="term" value="F:oxygen binding"/>
    <property type="evidence" value="ECO:0007669"/>
    <property type="project" value="InterPro"/>
</dbReference>
<evidence type="ECO:0000256" key="2">
    <source>
        <dbReference type="ARBA" id="ARBA00022448"/>
    </source>
</evidence>
<keyword evidence="3" id="KW-0349">Heme</keyword>
<dbReference type="GO" id="GO:0046872">
    <property type="term" value="F:metal ion binding"/>
    <property type="evidence" value="ECO:0007669"/>
    <property type="project" value="UniProtKB-KW"/>
</dbReference>
<comment type="caution">
    <text evidence="7">The sequence shown here is derived from an EMBL/GenBank/DDBJ whole genome shotgun (WGS) entry which is preliminary data.</text>
</comment>
<evidence type="ECO:0000256" key="1">
    <source>
        <dbReference type="ARBA" id="ARBA00001971"/>
    </source>
</evidence>
<keyword evidence="8" id="KW-1185">Reference proteome</keyword>
<comment type="cofactor">
    <cofactor evidence="1">
        <name>heme</name>
        <dbReference type="ChEBI" id="CHEBI:30413"/>
    </cofactor>
</comment>
<keyword evidence="4" id="KW-0479">Metal-binding</keyword>
<evidence type="ECO:0000256" key="3">
    <source>
        <dbReference type="ARBA" id="ARBA00022617"/>
    </source>
</evidence>
<keyword evidence="5" id="KW-0408">Iron</keyword>
<dbReference type="CDD" id="cd14773">
    <property type="entry name" value="TrHb2_PhHbO-like_O"/>
    <property type="match status" value="1"/>
</dbReference>
<dbReference type="AlphaFoldDB" id="A0A1E7X561"/>
<sequence>MAAMNEESTTLYEVIGGEARVREMVDRFYDLMDLEPEFQLLRSVHGPSLENANQRLFMFLSGWMGGPDLYQEAHGHPRLRMRHMPFAIGTQERDQWLRCMAWAMEDVGIDTELRVRLMNSFFQTADWMRNKPD</sequence>
<gene>
    <name evidence="7" type="primary">yjbI</name>
    <name evidence="7" type="ORF">DUPY_10360</name>
</gene>
<protein>
    <submittedName>
        <fullName evidence="7">Group 2 truncated hemoglobin YjbI</fullName>
    </submittedName>
</protein>
<dbReference type="PATRIC" id="fig|762836.4.peg.1085"/>
<name>A0A1E7X561_9BURK</name>
<reference evidence="8" key="1">
    <citation type="journal article" date="2016" name="Front. Microbiol.">
        <title>Molecular Keys to the Janthinobacterium and Duganella spp. Interaction with the Plant Pathogen Fusarium graminearum.</title>
        <authorList>
            <person name="Haack F.S."/>
            <person name="Poehlein A."/>
            <person name="Kroger C."/>
            <person name="Voigt C.A."/>
            <person name="Piepenbring M."/>
            <person name="Bode H.B."/>
            <person name="Daniel R."/>
            <person name="Schafer W."/>
            <person name="Streit W.R."/>
        </authorList>
    </citation>
    <scope>NUCLEOTIDE SEQUENCE [LARGE SCALE GENOMIC DNA]</scope>
    <source>
        <strain evidence="8">T54</strain>
    </source>
</reference>
<dbReference type="InterPro" id="IPR012292">
    <property type="entry name" value="Globin/Proto"/>
</dbReference>
<dbReference type="InterPro" id="IPR044203">
    <property type="entry name" value="GlbO/GLB3-like"/>
</dbReference>
<evidence type="ECO:0000313" key="8">
    <source>
        <dbReference type="Proteomes" id="UP000175989"/>
    </source>
</evidence>
<dbReference type="InterPro" id="IPR019795">
    <property type="entry name" value="Globin_bac-like_CS"/>
</dbReference>
<proteinExistence type="inferred from homology"/>
<dbReference type="PANTHER" id="PTHR47366:SF1">
    <property type="entry name" value="TWO-ON-TWO HEMOGLOBIN-3"/>
    <property type="match status" value="1"/>
</dbReference>
<dbReference type="SUPFAM" id="SSF46458">
    <property type="entry name" value="Globin-like"/>
    <property type="match status" value="1"/>
</dbReference>
<dbReference type="Pfam" id="PF01152">
    <property type="entry name" value="Bac_globin"/>
    <property type="match status" value="1"/>
</dbReference>
<dbReference type="GO" id="GO:0020037">
    <property type="term" value="F:heme binding"/>
    <property type="evidence" value="ECO:0007669"/>
    <property type="project" value="InterPro"/>
</dbReference>
<dbReference type="GO" id="GO:0005344">
    <property type="term" value="F:oxygen carrier activity"/>
    <property type="evidence" value="ECO:0007669"/>
    <property type="project" value="InterPro"/>
</dbReference>
<keyword evidence="2" id="KW-0813">Transport</keyword>
<dbReference type="Proteomes" id="UP000175989">
    <property type="component" value="Unassembled WGS sequence"/>
</dbReference>
<dbReference type="InterPro" id="IPR001486">
    <property type="entry name" value="Hemoglobin_trunc"/>
</dbReference>